<sequence>MSRRPQEGGDICAIFIHAGAGYHSHQNERIHLSAVNDAAKVGMAVLKSGGDATDAVEMAVRLLEDKEITNAGYGSNLTMDGHVECDATIVDHFGRSGAVGALRQVKNPIGVARLVLEESNKPLSLQRVPPNLLVGPGATDYAATKGVPILPPDLLISASARERWLRWRQDLESAAEREASNQKLPQSPISDPRAGEIPAAMRTNLNKTPITPYQSPPEREKRPSISQLPPLTRPLVISASDMPTLSTVKDSQTREMSPIKNSLTPFQSKQFNTASNGPTEHSESAIDDSLQWSIPAPKRQKLNGSFDGSNQAHPEGDDEEHFSSSGECAKGMTVEDDGEDYITDTVGAIAVDCFGRIAAASSSGGIGMKHMGRCGPAALVGTGTAVIPIEENDPNQTCVATVTSGTGEHMATTTAAATAAGRIYASVKKENGRLVECNEDEAMYSMIQQDFMEHPGVRHSHCTGAIGILAVKKCRDGIYFYFGHNTDSFALASMHSEERKPVCTMSRSKGHGSIAQGGRVSRAKHARFR</sequence>
<dbReference type="Pfam" id="PF01112">
    <property type="entry name" value="Asparaginase_2"/>
    <property type="match status" value="2"/>
</dbReference>
<dbReference type="InterPro" id="IPR029055">
    <property type="entry name" value="Ntn_hydrolases_N"/>
</dbReference>
<dbReference type="GeneID" id="27322935"/>
<reference evidence="4 5" key="1">
    <citation type="submission" date="2015-01" db="EMBL/GenBank/DDBJ databases">
        <title>The Genome Sequence of Exophiala mesophila CBS40295.</title>
        <authorList>
            <consortium name="The Broad Institute Genomics Platform"/>
            <person name="Cuomo C."/>
            <person name="de Hoog S."/>
            <person name="Gorbushina A."/>
            <person name="Stielow B."/>
            <person name="Teixiera M."/>
            <person name="Abouelleil A."/>
            <person name="Chapman S.B."/>
            <person name="Priest M."/>
            <person name="Young S.K."/>
            <person name="Wortman J."/>
            <person name="Nusbaum C."/>
            <person name="Birren B."/>
        </authorList>
    </citation>
    <scope>NUCLEOTIDE SEQUENCE [LARGE SCALE GENOMIC DNA]</scope>
    <source>
        <strain evidence="4 5">CBS 40295</strain>
    </source>
</reference>
<dbReference type="InterPro" id="IPR000246">
    <property type="entry name" value="Peptidase_T2"/>
</dbReference>
<dbReference type="STRING" id="212818.A0A0D1Y093"/>
<dbReference type="CDD" id="cd04514">
    <property type="entry name" value="Taspase1_like"/>
    <property type="match status" value="1"/>
</dbReference>
<feature type="region of interest" description="Disordered" evidence="3">
    <location>
        <begin position="176"/>
        <end position="195"/>
    </location>
</feature>
<dbReference type="InterPro" id="IPR037464">
    <property type="entry name" value="Taspase1"/>
</dbReference>
<feature type="compositionally biased region" description="Polar residues" evidence="3">
    <location>
        <begin position="203"/>
        <end position="213"/>
    </location>
</feature>
<keyword evidence="5" id="KW-1185">Reference proteome</keyword>
<dbReference type="SUPFAM" id="SSF56235">
    <property type="entry name" value="N-terminal nucleophile aminohydrolases (Ntn hydrolases)"/>
    <property type="match status" value="1"/>
</dbReference>
<dbReference type="GO" id="GO:0005737">
    <property type="term" value="C:cytoplasm"/>
    <property type="evidence" value="ECO:0007669"/>
    <property type="project" value="TreeGrafter"/>
</dbReference>
<feature type="compositionally biased region" description="Polar residues" evidence="3">
    <location>
        <begin position="302"/>
        <end position="312"/>
    </location>
</feature>
<dbReference type="MEROPS" id="T02.004"/>
<evidence type="ECO:0000313" key="4">
    <source>
        <dbReference type="EMBL" id="KIV93916.1"/>
    </source>
</evidence>
<dbReference type="Gene3D" id="3.60.20.30">
    <property type="entry name" value="(Glycosyl)asparaginase"/>
    <property type="match status" value="1"/>
</dbReference>
<dbReference type="PANTHER" id="PTHR10188">
    <property type="entry name" value="L-ASPARAGINASE"/>
    <property type="match status" value="1"/>
</dbReference>
<name>A0A0D1Y093_EXOME</name>
<accession>A0A0D1Y093</accession>
<evidence type="ECO:0000313" key="5">
    <source>
        <dbReference type="Proteomes" id="UP000054302"/>
    </source>
</evidence>
<evidence type="ECO:0000256" key="2">
    <source>
        <dbReference type="PIRSR" id="PIRSR600246-3"/>
    </source>
</evidence>
<feature type="site" description="Cleavage; by autolysis" evidence="2">
    <location>
        <begin position="344"/>
        <end position="345"/>
    </location>
</feature>
<feature type="active site" description="Nucleophile" evidence="1">
    <location>
        <position position="345"/>
    </location>
</feature>
<dbReference type="Proteomes" id="UP000054302">
    <property type="component" value="Unassembled WGS sequence"/>
</dbReference>
<dbReference type="PANTHER" id="PTHR10188:SF8">
    <property type="entry name" value="THREONINE ASPARTASE 1"/>
    <property type="match status" value="1"/>
</dbReference>
<dbReference type="GO" id="GO:0051604">
    <property type="term" value="P:protein maturation"/>
    <property type="evidence" value="ECO:0007669"/>
    <property type="project" value="TreeGrafter"/>
</dbReference>
<dbReference type="OMA" id="MKHRGRI"/>
<gene>
    <name evidence="4" type="ORF">PV10_05090</name>
</gene>
<evidence type="ECO:0000256" key="1">
    <source>
        <dbReference type="PIRSR" id="PIRSR600246-1"/>
    </source>
</evidence>
<dbReference type="HOGENOM" id="CLU_021603_5_2_1"/>
<dbReference type="GO" id="GO:0004298">
    <property type="term" value="F:threonine-type endopeptidase activity"/>
    <property type="evidence" value="ECO:0007669"/>
    <property type="project" value="InterPro"/>
</dbReference>
<dbReference type="OrthoDB" id="77601at2759"/>
<feature type="region of interest" description="Disordered" evidence="3">
    <location>
        <begin position="299"/>
        <end position="332"/>
    </location>
</feature>
<dbReference type="VEuPathDB" id="FungiDB:PV10_05090"/>
<proteinExistence type="predicted"/>
<feature type="region of interest" description="Disordered" evidence="3">
    <location>
        <begin position="201"/>
        <end position="285"/>
    </location>
</feature>
<dbReference type="AlphaFoldDB" id="A0A0D1Y093"/>
<dbReference type="FunFam" id="3.60.20.30:FF:000007">
    <property type="entry name" value="Similar to threonine aspartase"/>
    <property type="match status" value="1"/>
</dbReference>
<evidence type="ECO:0000256" key="3">
    <source>
        <dbReference type="SAM" id="MobiDB-lite"/>
    </source>
</evidence>
<feature type="compositionally biased region" description="Polar residues" evidence="3">
    <location>
        <begin position="241"/>
        <end position="250"/>
    </location>
</feature>
<organism evidence="4 5">
    <name type="scientific">Exophiala mesophila</name>
    <name type="common">Black yeast-like fungus</name>
    <dbReference type="NCBI Taxonomy" id="212818"/>
    <lineage>
        <taxon>Eukaryota</taxon>
        <taxon>Fungi</taxon>
        <taxon>Dikarya</taxon>
        <taxon>Ascomycota</taxon>
        <taxon>Pezizomycotina</taxon>
        <taxon>Eurotiomycetes</taxon>
        <taxon>Chaetothyriomycetidae</taxon>
        <taxon>Chaetothyriales</taxon>
        <taxon>Herpotrichiellaceae</taxon>
        <taxon>Exophiala</taxon>
    </lineage>
</organism>
<dbReference type="EMBL" id="KN847522">
    <property type="protein sequence ID" value="KIV93916.1"/>
    <property type="molecule type" value="Genomic_DNA"/>
</dbReference>
<protein>
    <submittedName>
        <fullName evidence="4">Uncharacterized protein</fullName>
    </submittedName>
</protein>
<feature type="region of interest" description="Disordered" evidence="3">
    <location>
        <begin position="504"/>
        <end position="529"/>
    </location>
</feature>
<dbReference type="RefSeq" id="XP_016225490.1">
    <property type="nucleotide sequence ID" value="XM_016369702.1"/>
</dbReference>
<feature type="compositionally biased region" description="Polar residues" evidence="3">
    <location>
        <begin position="259"/>
        <end position="279"/>
    </location>
</feature>